<dbReference type="AlphaFoldDB" id="A0A2P1PVX3"/>
<dbReference type="InterPro" id="IPR011004">
    <property type="entry name" value="Trimer_LpxA-like_sf"/>
</dbReference>
<dbReference type="RefSeq" id="WP_106892899.1">
    <property type="nucleotide sequence ID" value="NZ_CP027860.1"/>
</dbReference>
<evidence type="ECO:0000256" key="1">
    <source>
        <dbReference type="SAM" id="SignalP"/>
    </source>
</evidence>
<evidence type="ECO:0000313" key="2">
    <source>
        <dbReference type="EMBL" id="AVP98980.1"/>
    </source>
</evidence>
<keyword evidence="1" id="KW-0732">Signal</keyword>
<accession>A0A2P1PVX3</accession>
<evidence type="ECO:0000313" key="3">
    <source>
        <dbReference type="Proteomes" id="UP000241074"/>
    </source>
</evidence>
<organism evidence="2 3">
    <name type="scientific">Ahniella affigens</name>
    <dbReference type="NCBI Taxonomy" id="2021234"/>
    <lineage>
        <taxon>Bacteria</taxon>
        <taxon>Pseudomonadati</taxon>
        <taxon>Pseudomonadota</taxon>
        <taxon>Gammaproteobacteria</taxon>
        <taxon>Lysobacterales</taxon>
        <taxon>Rhodanobacteraceae</taxon>
        <taxon>Ahniella</taxon>
    </lineage>
</organism>
<sequence length="432" mass="45398">MRLLPAVLTVLTALPGFADAATARVHFAKEIELAAGEVAGDLSMIAGKISLNADSRADQILVDNGRLVMKAGSHAAGVRVNSAEAVLAGTITGDVFCGVGSLQIEAPARVDGNVVNLGCDLQIGKDVTIGGDIISFSDQNRIGPNLKLPGRVLMLPGADRRSKNRDLPKLNLLHDVHIAGGLHLGHCVQLERGNRVQAEYFGIAPHEPLNMDRDRPKACKPLPGAAGLITKPQLDGIEPVYVFTGAALSRDQTLGDATLVFMGQEVPPGAKVGHLRTINGAVVLSERAEAAALNVVNGAVVLKDSAHVRGAVEVRNGPLLLEANAVISGPVTVYNSYIQVQKGARIDGPVTFYGETLAVALGGQVGDVRIARLDDQPSEGKRGRPTVHLQEGAAVRGKLVFDRPAKLKISHGPAPQFTGISPELKIVKPDRR</sequence>
<reference evidence="2 3" key="2">
    <citation type="submission" date="2018-03" db="EMBL/GenBank/DDBJ databases">
        <authorList>
            <person name="Keele B.F."/>
        </authorList>
    </citation>
    <scope>NUCLEOTIDE SEQUENCE [LARGE SCALE GENOMIC DNA]</scope>
    <source>
        <strain evidence="2 3">D13</strain>
    </source>
</reference>
<dbReference type="SUPFAM" id="SSF51161">
    <property type="entry name" value="Trimeric LpxA-like enzymes"/>
    <property type="match status" value="1"/>
</dbReference>
<feature type="signal peptide" evidence="1">
    <location>
        <begin position="1"/>
        <end position="20"/>
    </location>
</feature>
<proteinExistence type="predicted"/>
<dbReference type="KEGG" id="xba:C7S18_18165"/>
<feature type="chain" id="PRO_5015177474" description="Polymer-forming cytoskeletal protein" evidence="1">
    <location>
        <begin position="21"/>
        <end position="432"/>
    </location>
</feature>
<dbReference type="EMBL" id="CP027860">
    <property type="protein sequence ID" value="AVP98980.1"/>
    <property type="molecule type" value="Genomic_DNA"/>
</dbReference>
<keyword evidence="3" id="KW-1185">Reference proteome</keyword>
<evidence type="ECO:0008006" key="4">
    <source>
        <dbReference type="Google" id="ProtNLM"/>
    </source>
</evidence>
<reference evidence="2 3" key="1">
    <citation type="submission" date="2018-03" db="EMBL/GenBank/DDBJ databases">
        <title>Ahniella affigens gen. nov., sp. nov., a gammaproteobacterium isolated from sandy soil near a stream.</title>
        <authorList>
            <person name="Ko Y."/>
            <person name="Kim J.-H."/>
        </authorList>
    </citation>
    <scope>NUCLEOTIDE SEQUENCE [LARGE SCALE GENOMIC DNA]</scope>
    <source>
        <strain evidence="2 3">D13</strain>
    </source>
</reference>
<protein>
    <recommendedName>
        <fullName evidence="4">Polymer-forming cytoskeletal protein</fullName>
    </recommendedName>
</protein>
<gene>
    <name evidence="2" type="ORF">C7S18_18165</name>
</gene>
<dbReference type="Proteomes" id="UP000241074">
    <property type="component" value="Chromosome"/>
</dbReference>
<name>A0A2P1PVX3_9GAMM</name>